<evidence type="ECO:0000313" key="9">
    <source>
        <dbReference type="EMBL" id="KAF5840276.1"/>
    </source>
</evidence>
<dbReference type="Gene3D" id="3.10.20.90">
    <property type="entry name" value="Phosphatidylinositol 3-kinase Catalytic Subunit, Chain A, domain 1"/>
    <property type="match status" value="1"/>
</dbReference>
<dbReference type="SMART" id="SM00165">
    <property type="entry name" value="UBA"/>
    <property type="match status" value="2"/>
</dbReference>
<organism evidence="9 10">
    <name type="scientific">Dunaliella salina</name>
    <name type="common">Green alga</name>
    <name type="synonym">Protococcus salinus</name>
    <dbReference type="NCBI Taxonomy" id="3046"/>
    <lineage>
        <taxon>Eukaryota</taxon>
        <taxon>Viridiplantae</taxon>
        <taxon>Chlorophyta</taxon>
        <taxon>core chlorophytes</taxon>
        <taxon>Chlorophyceae</taxon>
        <taxon>CS clade</taxon>
        <taxon>Chlamydomonadales</taxon>
        <taxon>Dunaliellaceae</taxon>
        <taxon>Dunaliella</taxon>
    </lineage>
</organism>
<evidence type="ECO:0000256" key="4">
    <source>
        <dbReference type="ARBA" id="ARBA00023242"/>
    </source>
</evidence>
<feature type="compositionally biased region" description="Low complexity" evidence="6">
    <location>
        <begin position="82"/>
        <end position="91"/>
    </location>
</feature>
<dbReference type="InterPro" id="IPR009060">
    <property type="entry name" value="UBA-like_sf"/>
</dbReference>
<dbReference type="PRINTS" id="PR01839">
    <property type="entry name" value="RAD23PROTEIN"/>
</dbReference>
<keyword evidence="10" id="KW-1185">Reference proteome</keyword>
<dbReference type="InterPro" id="IPR015940">
    <property type="entry name" value="UBA"/>
</dbReference>
<dbReference type="SUPFAM" id="SSF101238">
    <property type="entry name" value="XPC-binding domain"/>
    <property type="match status" value="1"/>
</dbReference>
<dbReference type="InterPro" id="IPR015360">
    <property type="entry name" value="XPC-bd"/>
</dbReference>
<feature type="region of interest" description="Disordered" evidence="6">
    <location>
        <begin position="82"/>
        <end position="133"/>
    </location>
</feature>
<dbReference type="Gene3D" id="1.10.10.540">
    <property type="entry name" value="XPC-binding domain"/>
    <property type="match status" value="1"/>
</dbReference>
<name>A0ABQ7H088_DUNSA</name>
<dbReference type="Pfam" id="PF00240">
    <property type="entry name" value="ubiquitin"/>
    <property type="match status" value="1"/>
</dbReference>
<evidence type="ECO:0000256" key="3">
    <source>
        <dbReference type="ARBA" id="ARBA00023204"/>
    </source>
</evidence>
<dbReference type="PROSITE" id="PS50030">
    <property type="entry name" value="UBA"/>
    <property type="match status" value="2"/>
</dbReference>
<comment type="subcellular location">
    <subcellularLocation>
        <location evidence="5">Nucleus</location>
    </subcellularLocation>
    <subcellularLocation>
        <location evidence="5">Cytoplasm</location>
    </subcellularLocation>
</comment>
<feature type="compositionally biased region" description="Pro residues" evidence="6">
    <location>
        <begin position="92"/>
        <end position="107"/>
    </location>
</feature>
<feature type="region of interest" description="Disordered" evidence="6">
    <location>
        <begin position="218"/>
        <end position="260"/>
    </location>
</feature>
<reference evidence="9" key="1">
    <citation type="submission" date="2017-08" db="EMBL/GenBank/DDBJ databases">
        <authorList>
            <person name="Polle J.E."/>
            <person name="Barry K."/>
            <person name="Cushman J."/>
            <person name="Schmutz J."/>
            <person name="Tran D."/>
            <person name="Hathwaick L.T."/>
            <person name="Yim W.C."/>
            <person name="Jenkins J."/>
            <person name="Mckie-Krisberg Z.M."/>
            <person name="Prochnik S."/>
            <person name="Lindquist E."/>
            <person name="Dockter R.B."/>
            <person name="Adam C."/>
            <person name="Molina H."/>
            <person name="Bunkerborg J."/>
            <person name="Jin E."/>
            <person name="Buchheim M."/>
            <person name="Magnuson J."/>
        </authorList>
    </citation>
    <scope>NUCLEOTIDE SEQUENCE</scope>
    <source>
        <strain evidence="9">CCAP 19/18</strain>
    </source>
</reference>
<comment type="similarity">
    <text evidence="5">Belongs to the RAD23 family.</text>
</comment>
<dbReference type="InterPro" id="IPR029071">
    <property type="entry name" value="Ubiquitin-like_domsf"/>
</dbReference>
<dbReference type="SUPFAM" id="SSF54236">
    <property type="entry name" value="Ubiquitin-like"/>
    <property type="match status" value="1"/>
</dbReference>
<dbReference type="PANTHER" id="PTHR10621">
    <property type="entry name" value="UV EXCISION REPAIR PROTEIN RAD23"/>
    <property type="match status" value="1"/>
</dbReference>
<dbReference type="NCBIfam" id="TIGR00601">
    <property type="entry name" value="rad23"/>
    <property type="match status" value="1"/>
</dbReference>
<evidence type="ECO:0000256" key="6">
    <source>
        <dbReference type="SAM" id="MobiDB-lite"/>
    </source>
</evidence>
<keyword evidence="2 5" id="KW-0227">DNA damage</keyword>
<evidence type="ECO:0000259" key="8">
    <source>
        <dbReference type="PROSITE" id="PS50053"/>
    </source>
</evidence>
<dbReference type="CDD" id="cd14280">
    <property type="entry name" value="UBA1_Rad23_like"/>
    <property type="match status" value="1"/>
</dbReference>
<feature type="domain" description="UBA" evidence="7">
    <location>
        <begin position="142"/>
        <end position="182"/>
    </location>
</feature>
<keyword evidence="3 5" id="KW-0234">DNA repair</keyword>
<feature type="domain" description="Ubiquitin-like" evidence="8">
    <location>
        <begin position="1"/>
        <end position="77"/>
    </location>
</feature>
<comment type="caution">
    <text evidence="9">The sequence shown here is derived from an EMBL/GenBank/DDBJ whole genome shotgun (WGS) entry which is preliminary data.</text>
</comment>
<comment type="function">
    <text evidence="5">Multiubiquitin chain receptor involved in modulation of proteasomal degradation. Involved in nucleotide excision repair.</text>
</comment>
<feature type="compositionally biased region" description="Gly residues" evidence="6">
    <location>
        <begin position="220"/>
        <end position="230"/>
    </location>
</feature>
<evidence type="ECO:0000256" key="5">
    <source>
        <dbReference type="RuleBase" id="RU367049"/>
    </source>
</evidence>
<proteinExistence type="inferred from homology"/>
<keyword evidence="4 5" id="KW-0539">Nucleus</keyword>
<accession>A0ABQ7H088</accession>
<dbReference type="InterPro" id="IPR000626">
    <property type="entry name" value="Ubiquitin-like_dom"/>
</dbReference>
<dbReference type="Pfam" id="PF00627">
    <property type="entry name" value="UBA"/>
    <property type="match status" value="2"/>
</dbReference>
<dbReference type="InterPro" id="IPR036353">
    <property type="entry name" value="XPC-bd_sf"/>
</dbReference>
<evidence type="ECO:0000256" key="1">
    <source>
        <dbReference type="ARBA" id="ARBA00022737"/>
    </source>
</evidence>
<evidence type="ECO:0000313" key="10">
    <source>
        <dbReference type="Proteomes" id="UP000815325"/>
    </source>
</evidence>
<dbReference type="EMBL" id="MU069518">
    <property type="protein sequence ID" value="KAF5840276.1"/>
    <property type="molecule type" value="Genomic_DNA"/>
</dbReference>
<dbReference type="Gene3D" id="1.10.8.10">
    <property type="entry name" value="DNA helicase RuvA subunit, C-terminal domain"/>
    <property type="match status" value="2"/>
</dbReference>
<dbReference type="InterPro" id="IPR004806">
    <property type="entry name" value="Rad23"/>
</dbReference>
<feature type="compositionally biased region" description="Low complexity" evidence="6">
    <location>
        <begin position="108"/>
        <end position="133"/>
    </location>
</feature>
<dbReference type="PANTHER" id="PTHR10621:SF0">
    <property type="entry name" value="UV EXCISION REPAIR PROTEIN RAD23"/>
    <property type="match status" value="1"/>
</dbReference>
<gene>
    <name evidence="9" type="ORF">DUNSADRAFT_17245</name>
</gene>
<dbReference type="Pfam" id="PF09280">
    <property type="entry name" value="XPC-binding"/>
    <property type="match status" value="1"/>
</dbReference>
<dbReference type="SMART" id="SM00727">
    <property type="entry name" value="STI1"/>
    <property type="match status" value="1"/>
</dbReference>
<protein>
    <recommendedName>
        <fullName evidence="5">Ubiquitin receptor RAD23</fullName>
    </recommendedName>
    <alternativeName>
        <fullName evidence="5">DNA repair protein RAD23</fullName>
    </alternativeName>
</protein>
<dbReference type="Proteomes" id="UP000815325">
    <property type="component" value="Unassembled WGS sequence"/>
</dbReference>
<evidence type="ECO:0000259" key="7">
    <source>
        <dbReference type="PROSITE" id="PS50030"/>
    </source>
</evidence>
<dbReference type="PROSITE" id="PS50053">
    <property type="entry name" value="UBIQUITIN_2"/>
    <property type="match status" value="1"/>
</dbReference>
<dbReference type="CDD" id="cd14281">
    <property type="entry name" value="UBA2_Rad23_like"/>
    <property type="match status" value="1"/>
</dbReference>
<dbReference type="CDD" id="cd01805">
    <property type="entry name" value="Ubl_Rad23"/>
    <property type="match status" value="1"/>
</dbReference>
<sequence length="392" mass="39522">MKLTFRSVSGETFSHEFEASSSVGSVKDKVCEERQLSKDTMKLVYKGKVLDKDALALTEAGLSEDGFIVVFAPKPKPAAAAAQPAPAAAAPAPTPAAPAPQAPPPATPAAATPSPAQPAAAAATSPATTPAAAADSGLLSGGALEGAINSICEMGFEREQVVRAMRAAFNNPERAVEYLTTGVPLPELRGPPAAAAAGGGGGGASGGIPNLAAALQGQQAAGGGGGGGGAAAAPPPGPQAQPFNMFAPPPAGGAQQGAAPSPLDFLRTRPEFQLLRRAVQGNPNILVPMLQELGKSNPQMLQLINTHQAEFLQLLEAEGDEGDEGLEEALGAMGAGGDMPGTTTIQLTQEEADAIGRLEALGFDRASCLEAYLACDKNEELAANYLAENMFD</sequence>
<evidence type="ECO:0000256" key="2">
    <source>
        <dbReference type="ARBA" id="ARBA00022763"/>
    </source>
</evidence>
<keyword evidence="5" id="KW-0963">Cytoplasm</keyword>
<dbReference type="InterPro" id="IPR006636">
    <property type="entry name" value="STI1_HS-bd"/>
</dbReference>
<feature type="domain" description="UBA" evidence="7">
    <location>
        <begin position="348"/>
        <end position="389"/>
    </location>
</feature>
<dbReference type="SUPFAM" id="SSF46934">
    <property type="entry name" value="UBA-like"/>
    <property type="match status" value="2"/>
</dbReference>
<keyword evidence="1" id="KW-0677">Repeat</keyword>